<comment type="similarity">
    <text evidence="2">Belongs to the acetate uptake transporter (AceTr) (TC 2.A.96) family.</text>
</comment>
<name>A0AAD4KYM6_9EURO</name>
<evidence type="ECO:0000256" key="6">
    <source>
        <dbReference type="SAM" id="Phobius"/>
    </source>
</evidence>
<proteinExistence type="inferred from homology"/>
<dbReference type="GeneID" id="70248099"/>
<feature type="transmembrane region" description="Helical" evidence="6">
    <location>
        <begin position="188"/>
        <end position="208"/>
    </location>
</feature>
<sequence>MNSDNIYEDPHRVPQHSLRQYVTTDSVLLPIPRDTFEKLYLNPKLPHKGSLHKTFGNPTPIALMGFVLSALPMSCIQMGWRGAGGNGGAILPVYIFFGGLVQILGAIGEWLIGNTFSSALFFTYGTFWLVNGTSEMPFFAVGVNYSPTGNNLEGQTTDMFYATVGFYYIFLGVLSFVYLICSIRTNMCLVLGLIILVVDVGMFCGVYFNLALGNYGLAGGLKVAAGALTMALCAPVGYLFIAQILEAVDFPISLPVGDLSTMILGKTQRARMAEQVNKPLRDFLPQ</sequence>
<keyword evidence="5 6" id="KW-0472">Membrane</keyword>
<dbReference type="PANTHER" id="PTHR31123:SF6">
    <property type="entry name" value="MEMBRANE AMMONIUM TRANSPORTER (ATO3), PUTATIVE (AFU_ORTHOLOGUE AFUA_5G01140)-RELATED"/>
    <property type="match status" value="1"/>
</dbReference>
<dbReference type="EMBL" id="JAJTJA010000002">
    <property type="protein sequence ID" value="KAH8703013.1"/>
    <property type="molecule type" value="Genomic_DNA"/>
</dbReference>
<evidence type="ECO:0000256" key="3">
    <source>
        <dbReference type="ARBA" id="ARBA00022692"/>
    </source>
</evidence>
<dbReference type="RefSeq" id="XP_046076031.1">
    <property type="nucleotide sequence ID" value="XM_046217812.1"/>
</dbReference>
<dbReference type="InterPro" id="IPR000791">
    <property type="entry name" value="Gpr1/Fun34/SatP-like"/>
</dbReference>
<organism evidence="7 8">
    <name type="scientific">Talaromyces proteolyticus</name>
    <dbReference type="NCBI Taxonomy" id="1131652"/>
    <lineage>
        <taxon>Eukaryota</taxon>
        <taxon>Fungi</taxon>
        <taxon>Dikarya</taxon>
        <taxon>Ascomycota</taxon>
        <taxon>Pezizomycotina</taxon>
        <taxon>Eurotiomycetes</taxon>
        <taxon>Eurotiomycetidae</taxon>
        <taxon>Eurotiales</taxon>
        <taxon>Trichocomaceae</taxon>
        <taxon>Talaromyces</taxon>
        <taxon>Talaromyces sect. Bacilispori</taxon>
    </lineage>
</organism>
<feature type="transmembrane region" description="Helical" evidence="6">
    <location>
        <begin position="92"/>
        <end position="112"/>
    </location>
</feature>
<feature type="transmembrane region" description="Helical" evidence="6">
    <location>
        <begin position="220"/>
        <end position="241"/>
    </location>
</feature>
<evidence type="ECO:0000256" key="1">
    <source>
        <dbReference type="ARBA" id="ARBA00004141"/>
    </source>
</evidence>
<evidence type="ECO:0000313" key="7">
    <source>
        <dbReference type="EMBL" id="KAH8703013.1"/>
    </source>
</evidence>
<comment type="caution">
    <text evidence="7">The sequence shown here is derived from an EMBL/GenBank/DDBJ whole genome shotgun (WGS) entry which is preliminary data.</text>
</comment>
<dbReference type="AlphaFoldDB" id="A0AAD4KYM6"/>
<feature type="transmembrane region" description="Helical" evidence="6">
    <location>
        <begin position="61"/>
        <end position="80"/>
    </location>
</feature>
<evidence type="ECO:0000256" key="4">
    <source>
        <dbReference type="ARBA" id="ARBA00022989"/>
    </source>
</evidence>
<accession>A0AAD4KYM6</accession>
<dbReference type="Proteomes" id="UP001201262">
    <property type="component" value="Unassembled WGS sequence"/>
</dbReference>
<protein>
    <submittedName>
        <fullName evidence="7">Plasma membrane ammonium transporter</fullName>
    </submittedName>
</protein>
<keyword evidence="3 6" id="KW-0812">Transmembrane</keyword>
<keyword evidence="8" id="KW-1185">Reference proteome</keyword>
<dbReference type="Pfam" id="PF01184">
    <property type="entry name" value="Gpr1_Fun34_YaaH"/>
    <property type="match status" value="1"/>
</dbReference>
<evidence type="ECO:0000256" key="5">
    <source>
        <dbReference type="ARBA" id="ARBA00023136"/>
    </source>
</evidence>
<gene>
    <name evidence="7" type="ORF">BGW36DRAFT_393492</name>
</gene>
<dbReference type="GO" id="GO:0015123">
    <property type="term" value="F:acetate transmembrane transporter activity"/>
    <property type="evidence" value="ECO:0007669"/>
    <property type="project" value="TreeGrafter"/>
</dbReference>
<dbReference type="PANTHER" id="PTHR31123">
    <property type="entry name" value="ACCUMULATION OF DYADS PROTEIN 2-RELATED"/>
    <property type="match status" value="1"/>
</dbReference>
<keyword evidence="4 6" id="KW-1133">Transmembrane helix</keyword>
<comment type="subcellular location">
    <subcellularLocation>
        <location evidence="1">Membrane</location>
        <topology evidence="1">Multi-pass membrane protein</topology>
    </subcellularLocation>
</comment>
<feature type="transmembrane region" description="Helical" evidence="6">
    <location>
        <begin position="160"/>
        <end position="181"/>
    </location>
</feature>
<evidence type="ECO:0000256" key="2">
    <source>
        <dbReference type="ARBA" id="ARBA00005587"/>
    </source>
</evidence>
<evidence type="ECO:0000313" key="8">
    <source>
        <dbReference type="Proteomes" id="UP001201262"/>
    </source>
</evidence>
<reference evidence="7" key="1">
    <citation type="submission" date="2021-12" db="EMBL/GenBank/DDBJ databases">
        <title>Convergent genome expansion in fungi linked to evolution of root-endophyte symbiosis.</title>
        <authorList>
            <consortium name="DOE Joint Genome Institute"/>
            <person name="Ke Y.-H."/>
            <person name="Bonito G."/>
            <person name="Liao H.-L."/>
            <person name="Looney B."/>
            <person name="Rojas-Flechas A."/>
            <person name="Nash J."/>
            <person name="Hameed K."/>
            <person name="Schadt C."/>
            <person name="Martin F."/>
            <person name="Crous P.W."/>
            <person name="Miettinen O."/>
            <person name="Magnuson J.K."/>
            <person name="Labbe J."/>
            <person name="Jacobson D."/>
            <person name="Doktycz M.J."/>
            <person name="Veneault-Fourrey C."/>
            <person name="Kuo A."/>
            <person name="Mondo S."/>
            <person name="Calhoun S."/>
            <person name="Riley R."/>
            <person name="Ohm R."/>
            <person name="LaButti K."/>
            <person name="Andreopoulos B."/>
            <person name="Pangilinan J."/>
            <person name="Nolan M."/>
            <person name="Tritt A."/>
            <person name="Clum A."/>
            <person name="Lipzen A."/>
            <person name="Daum C."/>
            <person name="Barry K."/>
            <person name="Grigoriev I.V."/>
            <person name="Vilgalys R."/>
        </authorList>
    </citation>
    <scope>NUCLEOTIDE SEQUENCE</scope>
    <source>
        <strain evidence="7">PMI_201</strain>
    </source>
</reference>
<dbReference type="InterPro" id="IPR051633">
    <property type="entry name" value="AceTr"/>
</dbReference>
<dbReference type="GO" id="GO:0005886">
    <property type="term" value="C:plasma membrane"/>
    <property type="evidence" value="ECO:0007669"/>
    <property type="project" value="TreeGrafter"/>
</dbReference>
<feature type="transmembrane region" description="Helical" evidence="6">
    <location>
        <begin position="119"/>
        <end position="140"/>
    </location>
</feature>